<feature type="chain" id="PRO_5045299653" evidence="5">
    <location>
        <begin position="22"/>
        <end position="343"/>
    </location>
</feature>
<evidence type="ECO:0000259" key="7">
    <source>
        <dbReference type="Pfam" id="PF17188"/>
    </source>
</evidence>
<dbReference type="InterPro" id="IPR033434">
    <property type="entry name" value="MucB/RseB_N"/>
</dbReference>
<comment type="similarity">
    <text evidence="2">Belongs to the RseB family.</text>
</comment>
<dbReference type="Proteomes" id="UP001596379">
    <property type="component" value="Unassembled WGS sequence"/>
</dbReference>
<dbReference type="PANTHER" id="PTHR38782:SF1">
    <property type="entry name" value="SIGMA-E FACTOR REGULATORY PROTEIN RSEB"/>
    <property type="match status" value="1"/>
</dbReference>
<dbReference type="Gene3D" id="3.30.200.100">
    <property type="entry name" value="MucB/RseB, C-terminal domain"/>
    <property type="match status" value="1"/>
</dbReference>
<dbReference type="Pfam" id="PF17188">
    <property type="entry name" value="MucB_RseB_C"/>
    <property type="match status" value="1"/>
</dbReference>
<evidence type="ECO:0000259" key="6">
    <source>
        <dbReference type="Pfam" id="PF03888"/>
    </source>
</evidence>
<accession>A0ABW2J1G6</accession>
<sequence>MRQTFGILKFVFFLSSVLAYSANVVAQAESVEPSTAQHDTQVWLKKIQSSAQKLNYSGTFVYQQGSQVRTSRITHILNGKNEVEKLEILDGKPREYIRNNEEIVCYVPESKSIRIEKRVTQDVFPAILGANPTELAEHYNLKMGETGRVAGFDCQAIILEPKDKLRYGYKLWAEKSTGLLLKAQTLNEKNSVVEQIAFTQLVIGHIDASRVKPSVKNTQGWRVENAVMSEANLSGWTVKAMPAGFKKVREMKRLITDTPASATAESTQSTQREVSQIVYSDGLAAISVFIEPASQSRTEGSMQQGAMNIVGKRHGDYWLTVVGEVPAAAIKQVANSIELKTQP</sequence>
<dbReference type="Pfam" id="PF03888">
    <property type="entry name" value="MucB_RseB"/>
    <property type="match status" value="1"/>
</dbReference>
<evidence type="ECO:0000313" key="8">
    <source>
        <dbReference type="EMBL" id="MFC7296998.1"/>
    </source>
</evidence>
<reference evidence="9" key="1">
    <citation type="journal article" date="2019" name="Int. J. Syst. Evol. Microbiol.">
        <title>The Global Catalogue of Microorganisms (GCM) 10K type strain sequencing project: providing services to taxonomists for standard genome sequencing and annotation.</title>
        <authorList>
            <consortium name="The Broad Institute Genomics Platform"/>
            <consortium name="The Broad Institute Genome Sequencing Center for Infectious Disease"/>
            <person name="Wu L."/>
            <person name="Ma J."/>
        </authorList>
    </citation>
    <scope>NUCLEOTIDE SEQUENCE [LARGE SCALE GENOMIC DNA]</scope>
    <source>
        <strain evidence="9">CCUG 36956</strain>
    </source>
</reference>
<dbReference type="InterPro" id="IPR005588">
    <property type="entry name" value="MucB_RseB"/>
</dbReference>
<name>A0ABW2J1G6_9BURK</name>
<evidence type="ECO:0000256" key="1">
    <source>
        <dbReference type="ARBA" id="ARBA00004418"/>
    </source>
</evidence>
<comment type="subcellular location">
    <subcellularLocation>
        <location evidence="1">Periplasm</location>
    </subcellularLocation>
</comment>
<evidence type="ECO:0000256" key="5">
    <source>
        <dbReference type="SAM" id="SignalP"/>
    </source>
</evidence>
<evidence type="ECO:0000313" key="9">
    <source>
        <dbReference type="Proteomes" id="UP001596379"/>
    </source>
</evidence>
<dbReference type="CDD" id="cd16327">
    <property type="entry name" value="RseB"/>
    <property type="match status" value="1"/>
</dbReference>
<dbReference type="PANTHER" id="PTHR38782">
    <property type="match status" value="1"/>
</dbReference>
<gene>
    <name evidence="8" type="ORF">ACFQO0_00950</name>
</gene>
<dbReference type="InterPro" id="IPR033436">
    <property type="entry name" value="MucB/RseB_C"/>
</dbReference>
<dbReference type="RefSeq" id="WP_382232169.1">
    <property type="nucleotide sequence ID" value="NZ_JBHTCC010000001.1"/>
</dbReference>
<dbReference type="Gene3D" id="2.50.20.10">
    <property type="entry name" value="Lipoprotein localisation LolA/LolB/LppX"/>
    <property type="match status" value="1"/>
</dbReference>
<keyword evidence="9" id="KW-1185">Reference proteome</keyword>
<dbReference type="InterPro" id="IPR038484">
    <property type="entry name" value="MucB/RseB_C_sf"/>
</dbReference>
<protein>
    <submittedName>
        <fullName evidence="8">MucB/RseB C-terminal domain-containing protein</fullName>
    </submittedName>
</protein>
<evidence type="ECO:0000256" key="2">
    <source>
        <dbReference type="ARBA" id="ARBA00008150"/>
    </source>
</evidence>
<feature type="signal peptide" evidence="5">
    <location>
        <begin position="1"/>
        <end position="21"/>
    </location>
</feature>
<dbReference type="EMBL" id="JBHTCC010000001">
    <property type="protein sequence ID" value="MFC7296998.1"/>
    <property type="molecule type" value="Genomic_DNA"/>
</dbReference>
<feature type="domain" description="MucB/RseB N-terminal" evidence="6">
    <location>
        <begin position="40"/>
        <end position="214"/>
    </location>
</feature>
<keyword evidence="3 5" id="KW-0732">Signal</keyword>
<evidence type="ECO:0000256" key="3">
    <source>
        <dbReference type="ARBA" id="ARBA00022729"/>
    </source>
</evidence>
<proteinExistence type="inferred from homology"/>
<evidence type="ECO:0000256" key="4">
    <source>
        <dbReference type="ARBA" id="ARBA00022764"/>
    </source>
</evidence>
<keyword evidence="4" id="KW-0574">Periplasm</keyword>
<dbReference type="PIRSF" id="PIRSF005427">
    <property type="entry name" value="RseB"/>
    <property type="match status" value="1"/>
</dbReference>
<feature type="domain" description="MucB/RseB C-terminal" evidence="7">
    <location>
        <begin position="233"/>
        <end position="338"/>
    </location>
</feature>
<organism evidence="8 9">
    <name type="scientific">Herminiimonas aquatilis</name>
    <dbReference type="NCBI Taxonomy" id="345342"/>
    <lineage>
        <taxon>Bacteria</taxon>
        <taxon>Pseudomonadati</taxon>
        <taxon>Pseudomonadota</taxon>
        <taxon>Betaproteobacteria</taxon>
        <taxon>Burkholderiales</taxon>
        <taxon>Oxalobacteraceae</taxon>
        <taxon>Herminiimonas</taxon>
    </lineage>
</organism>
<comment type="caution">
    <text evidence="8">The sequence shown here is derived from an EMBL/GenBank/DDBJ whole genome shotgun (WGS) entry which is preliminary data.</text>
</comment>